<evidence type="ECO:0000313" key="11">
    <source>
        <dbReference type="EMBL" id="KAJ1129174.1"/>
    </source>
</evidence>
<feature type="domain" description="G-protein coupled receptors family 1 profile" evidence="10">
    <location>
        <begin position="133"/>
        <end position="375"/>
    </location>
</feature>
<evidence type="ECO:0000259" key="10">
    <source>
        <dbReference type="PROSITE" id="PS50262"/>
    </source>
</evidence>
<keyword evidence="12" id="KW-1185">Reference proteome</keyword>
<feature type="transmembrane region" description="Helical" evidence="9">
    <location>
        <begin position="120"/>
        <end position="141"/>
    </location>
</feature>
<evidence type="ECO:0000256" key="3">
    <source>
        <dbReference type="ARBA" id="ARBA00022692"/>
    </source>
</evidence>
<evidence type="ECO:0000256" key="7">
    <source>
        <dbReference type="ARBA" id="ARBA00023170"/>
    </source>
</evidence>
<dbReference type="SMART" id="SM01381">
    <property type="entry name" value="7TM_GPCR_Srsx"/>
    <property type="match status" value="1"/>
</dbReference>
<feature type="transmembrane region" description="Helical" evidence="9">
    <location>
        <begin position="319"/>
        <end position="343"/>
    </location>
</feature>
<comment type="caution">
    <text evidence="11">The sequence shown here is derived from an EMBL/GenBank/DDBJ whole genome shotgun (WGS) entry which is preliminary data.</text>
</comment>
<dbReference type="InterPro" id="IPR000276">
    <property type="entry name" value="GPCR_Rhodpsn"/>
</dbReference>
<dbReference type="EMBL" id="JANPWB010000011">
    <property type="protein sequence ID" value="KAJ1129174.1"/>
    <property type="molecule type" value="Genomic_DNA"/>
</dbReference>
<keyword evidence="3 9" id="KW-0812">Transmembrane</keyword>
<keyword evidence="6 9" id="KW-0472">Membrane</keyword>
<dbReference type="InterPro" id="IPR017452">
    <property type="entry name" value="GPCR_Rhodpsn_7TM"/>
</dbReference>
<keyword evidence="4 9" id="KW-1133">Transmembrane helix</keyword>
<sequence length="425" mass="48345">MTYCQKGEQKNEYDLSRIEEFVKIIDPRLQHTATCSKGYAFTTILYHKRIGINILHEGEPGARNPRIARGAHWPPSKALARLWFTSMIPVPNSTIPAPAENTGLSDESERSPCMVGLIPVIYYSILLCLGLPVNILTAIALSRLAIKTKKSSYCYLLALTTSDILTQVFIVFVGFILQTAILHREVPNAFIHTVSILEFAANHASIWITVVLTIDRYLALCHPLHYRILSYPERTRKIVATVFIVAFVTGIPFYWWSDVWRDFQPPSTLDRILKWVHCFTIYFIPCTVFLIINSVIIWKLKRKKDSSGQRLRLGKTTAILLAITTVFSILWAPRTFVIIYHMYVSSVNKDWKTHLAMDVANMLALLNTAFNFFLYCFVSKRFRAMVHEVLGYRKPHSTSSGKTSHCGSFSESTLKPLHLPDGTAL</sequence>
<feature type="transmembrane region" description="Helical" evidence="9">
    <location>
        <begin position="235"/>
        <end position="255"/>
    </location>
</feature>
<keyword evidence="5" id="KW-0297">G-protein coupled receptor</keyword>
<dbReference type="PANTHER" id="PTHR46272">
    <property type="entry name" value="G_PROTEIN_RECEP_F1_2 DOMAIN-CONTAINING PROTEIN"/>
    <property type="match status" value="1"/>
</dbReference>
<keyword evidence="7" id="KW-0675">Receptor</keyword>
<reference evidence="11" key="1">
    <citation type="journal article" date="2022" name="bioRxiv">
        <title>Sequencing and chromosome-scale assembly of the giantPleurodeles waltlgenome.</title>
        <authorList>
            <person name="Brown T."/>
            <person name="Elewa A."/>
            <person name="Iarovenko S."/>
            <person name="Subramanian E."/>
            <person name="Araus A.J."/>
            <person name="Petzold A."/>
            <person name="Susuki M."/>
            <person name="Suzuki K.-i.T."/>
            <person name="Hayashi T."/>
            <person name="Toyoda A."/>
            <person name="Oliveira C."/>
            <person name="Osipova E."/>
            <person name="Leigh N.D."/>
            <person name="Simon A."/>
            <person name="Yun M.H."/>
        </authorList>
    </citation>
    <scope>NUCLEOTIDE SEQUENCE</scope>
    <source>
        <strain evidence="11">20211129_DDA</strain>
        <tissue evidence="11">Liver</tissue>
    </source>
</reference>
<protein>
    <recommendedName>
        <fullName evidence="10">G-protein coupled receptors family 1 profile domain-containing protein</fullName>
    </recommendedName>
</protein>
<feature type="transmembrane region" description="Helical" evidence="9">
    <location>
        <begin position="153"/>
        <end position="177"/>
    </location>
</feature>
<evidence type="ECO:0000256" key="9">
    <source>
        <dbReference type="SAM" id="Phobius"/>
    </source>
</evidence>
<comment type="subcellular location">
    <subcellularLocation>
        <location evidence="1">Cell membrane</location>
        <topology evidence="1">Multi-pass membrane protein</topology>
    </subcellularLocation>
</comment>
<dbReference type="GO" id="GO:0005886">
    <property type="term" value="C:plasma membrane"/>
    <property type="evidence" value="ECO:0007669"/>
    <property type="project" value="UniProtKB-SubCell"/>
</dbReference>
<evidence type="ECO:0000256" key="4">
    <source>
        <dbReference type="ARBA" id="ARBA00022989"/>
    </source>
</evidence>
<dbReference type="InterPro" id="IPR052477">
    <property type="entry name" value="Orphan_GPCR1"/>
</dbReference>
<evidence type="ECO:0000256" key="5">
    <source>
        <dbReference type="ARBA" id="ARBA00023040"/>
    </source>
</evidence>
<evidence type="ECO:0000313" key="12">
    <source>
        <dbReference type="Proteomes" id="UP001066276"/>
    </source>
</evidence>
<dbReference type="GO" id="GO:0004930">
    <property type="term" value="F:G protein-coupled receptor activity"/>
    <property type="evidence" value="ECO:0007669"/>
    <property type="project" value="UniProtKB-KW"/>
</dbReference>
<proteinExistence type="predicted"/>
<dbReference type="Proteomes" id="UP001066276">
    <property type="component" value="Chromosome 7"/>
</dbReference>
<evidence type="ECO:0000256" key="2">
    <source>
        <dbReference type="ARBA" id="ARBA00022475"/>
    </source>
</evidence>
<evidence type="ECO:0000256" key="8">
    <source>
        <dbReference type="ARBA" id="ARBA00023224"/>
    </source>
</evidence>
<keyword evidence="8" id="KW-0807">Transducer</keyword>
<dbReference type="Pfam" id="PF00001">
    <property type="entry name" value="7tm_1"/>
    <property type="match status" value="1"/>
</dbReference>
<organism evidence="11 12">
    <name type="scientific">Pleurodeles waltl</name>
    <name type="common">Iberian ribbed newt</name>
    <dbReference type="NCBI Taxonomy" id="8319"/>
    <lineage>
        <taxon>Eukaryota</taxon>
        <taxon>Metazoa</taxon>
        <taxon>Chordata</taxon>
        <taxon>Craniata</taxon>
        <taxon>Vertebrata</taxon>
        <taxon>Euteleostomi</taxon>
        <taxon>Amphibia</taxon>
        <taxon>Batrachia</taxon>
        <taxon>Caudata</taxon>
        <taxon>Salamandroidea</taxon>
        <taxon>Salamandridae</taxon>
        <taxon>Pleurodelinae</taxon>
        <taxon>Pleurodeles</taxon>
    </lineage>
</organism>
<accession>A0AAV7PPP6</accession>
<feature type="transmembrane region" description="Helical" evidence="9">
    <location>
        <begin position="275"/>
        <end position="298"/>
    </location>
</feature>
<feature type="transmembrane region" description="Helical" evidence="9">
    <location>
        <begin position="355"/>
        <end position="378"/>
    </location>
</feature>
<dbReference type="SUPFAM" id="SSF81321">
    <property type="entry name" value="Family A G protein-coupled receptor-like"/>
    <property type="match status" value="1"/>
</dbReference>
<name>A0AAV7PPP6_PLEWA</name>
<dbReference type="CDD" id="cd15129">
    <property type="entry name" value="7tmA_GPR142"/>
    <property type="match status" value="1"/>
</dbReference>
<evidence type="ECO:0000256" key="6">
    <source>
        <dbReference type="ARBA" id="ARBA00023136"/>
    </source>
</evidence>
<dbReference type="PANTHER" id="PTHR46272:SF1">
    <property type="entry name" value="G-PROTEIN COUPLED RECEPTOR 142-RELATED"/>
    <property type="match status" value="1"/>
</dbReference>
<gene>
    <name evidence="11" type="ORF">NDU88_007545</name>
</gene>
<dbReference type="PRINTS" id="PR00237">
    <property type="entry name" value="GPCRRHODOPSN"/>
</dbReference>
<feature type="transmembrane region" description="Helical" evidence="9">
    <location>
        <begin position="189"/>
        <end position="214"/>
    </location>
</feature>
<evidence type="ECO:0000256" key="1">
    <source>
        <dbReference type="ARBA" id="ARBA00004651"/>
    </source>
</evidence>
<dbReference type="PROSITE" id="PS50262">
    <property type="entry name" value="G_PROTEIN_RECEP_F1_2"/>
    <property type="match status" value="1"/>
</dbReference>
<keyword evidence="2" id="KW-1003">Cell membrane</keyword>
<dbReference type="Gene3D" id="1.20.1070.10">
    <property type="entry name" value="Rhodopsin 7-helix transmembrane proteins"/>
    <property type="match status" value="1"/>
</dbReference>
<dbReference type="AlphaFoldDB" id="A0AAV7PPP6"/>